<dbReference type="PANTHER" id="PTHR16305">
    <property type="entry name" value="TESTICULAR SOLUBLE ADENYLYL CYCLASE"/>
    <property type="match status" value="1"/>
</dbReference>
<proteinExistence type="predicted"/>
<dbReference type="EMBL" id="JBHUCO010000086">
    <property type="protein sequence ID" value="MFD1524557.1"/>
    <property type="molecule type" value="Genomic_DNA"/>
</dbReference>
<gene>
    <name evidence="4" type="ORF">ACFSJD_44240</name>
</gene>
<feature type="domain" description="HTH luxR-type" evidence="3">
    <location>
        <begin position="843"/>
        <end position="902"/>
    </location>
</feature>
<dbReference type="Pfam" id="PF13191">
    <property type="entry name" value="AAA_16"/>
    <property type="match status" value="1"/>
</dbReference>
<dbReference type="InterPro" id="IPR041664">
    <property type="entry name" value="AAA_16"/>
</dbReference>
<dbReference type="Proteomes" id="UP001597114">
    <property type="component" value="Unassembled WGS sequence"/>
</dbReference>
<accession>A0ABW4FAP0</accession>
<dbReference type="InterPro" id="IPR027417">
    <property type="entry name" value="P-loop_NTPase"/>
</dbReference>
<dbReference type="PROSITE" id="PS50043">
    <property type="entry name" value="HTH_LUXR_2"/>
    <property type="match status" value="1"/>
</dbReference>
<evidence type="ECO:0000256" key="1">
    <source>
        <dbReference type="ARBA" id="ARBA00022741"/>
    </source>
</evidence>
<dbReference type="RefSeq" id="WP_344730695.1">
    <property type="nucleotide sequence ID" value="NZ_BAAAUS010000070.1"/>
</dbReference>
<dbReference type="Pfam" id="PF00196">
    <property type="entry name" value="GerE"/>
    <property type="match status" value="1"/>
</dbReference>
<reference evidence="5" key="1">
    <citation type="journal article" date="2019" name="Int. J. Syst. Evol. Microbiol.">
        <title>The Global Catalogue of Microorganisms (GCM) 10K type strain sequencing project: providing services to taxonomists for standard genome sequencing and annotation.</title>
        <authorList>
            <consortium name="The Broad Institute Genomics Platform"/>
            <consortium name="The Broad Institute Genome Sequencing Center for Infectious Disease"/>
            <person name="Wu L."/>
            <person name="Ma J."/>
        </authorList>
    </citation>
    <scope>NUCLEOTIDE SEQUENCE [LARGE SCALE GENOMIC DNA]</scope>
    <source>
        <strain evidence="5">CCM 7043</strain>
    </source>
</reference>
<dbReference type="InterPro" id="IPR000792">
    <property type="entry name" value="Tscrpt_reg_LuxR_C"/>
</dbReference>
<dbReference type="InterPro" id="IPR036388">
    <property type="entry name" value="WH-like_DNA-bd_sf"/>
</dbReference>
<evidence type="ECO:0000256" key="2">
    <source>
        <dbReference type="ARBA" id="ARBA00022840"/>
    </source>
</evidence>
<dbReference type="InterPro" id="IPR016032">
    <property type="entry name" value="Sig_transdc_resp-reg_C-effctor"/>
</dbReference>
<keyword evidence="5" id="KW-1185">Reference proteome</keyword>
<dbReference type="CDD" id="cd06170">
    <property type="entry name" value="LuxR_C_like"/>
    <property type="match status" value="1"/>
</dbReference>
<keyword evidence="1" id="KW-0547">Nucleotide-binding</keyword>
<comment type="caution">
    <text evidence="4">The sequence shown here is derived from an EMBL/GenBank/DDBJ whole genome shotgun (WGS) entry which is preliminary data.</text>
</comment>
<evidence type="ECO:0000313" key="5">
    <source>
        <dbReference type="Proteomes" id="UP001597114"/>
    </source>
</evidence>
<dbReference type="PANTHER" id="PTHR16305:SF35">
    <property type="entry name" value="TRANSCRIPTIONAL ACTIVATOR DOMAIN"/>
    <property type="match status" value="1"/>
</dbReference>
<protein>
    <submittedName>
        <fullName evidence="4">AAA family ATPase</fullName>
    </submittedName>
</protein>
<dbReference type="PRINTS" id="PR00038">
    <property type="entry name" value="HTHLUXR"/>
</dbReference>
<evidence type="ECO:0000313" key="4">
    <source>
        <dbReference type="EMBL" id="MFD1524557.1"/>
    </source>
</evidence>
<organism evidence="4 5">
    <name type="scientific">Pseudonocardia yunnanensis</name>
    <dbReference type="NCBI Taxonomy" id="58107"/>
    <lineage>
        <taxon>Bacteria</taxon>
        <taxon>Bacillati</taxon>
        <taxon>Actinomycetota</taxon>
        <taxon>Actinomycetes</taxon>
        <taxon>Pseudonocardiales</taxon>
        <taxon>Pseudonocardiaceae</taxon>
        <taxon>Pseudonocardia</taxon>
    </lineage>
</organism>
<dbReference type="SMART" id="SM00421">
    <property type="entry name" value="HTH_LUXR"/>
    <property type="match status" value="1"/>
</dbReference>
<keyword evidence="2" id="KW-0067">ATP-binding</keyword>
<dbReference type="Gene3D" id="1.10.10.10">
    <property type="entry name" value="Winged helix-like DNA-binding domain superfamily/Winged helix DNA-binding domain"/>
    <property type="match status" value="1"/>
</dbReference>
<dbReference type="SUPFAM" id="SSF52540">
    <property type="entry name" value="P-loop containing nucleoside triphosphate hydrolases"/>
    <property type="match status" value="1"/>
</dbReference>
<name>A0ABW4FAP0_9PSEU</name>
<dbReference type="SUPFAM" id="SSF46894">
    <property type="entry name" value="C-terminal effector domain of the bipartite response regulators"/>
    <property type="match status" value="1"/>
</dbReference>
<sequence>MLRDRRSERDVFDRLLAAVRAGESRSLVVRGEPGVGKTALLEYVTERATGCRVERVTGVQSEMELAFAGLHQLCAPVLGRVERLPVHQRDALCRAIGMTGGPAPDRFLVGLALLGLLAEVAQEQPLVCLVDDAQWFDQASVQALTFAARRLSAESVALVFAARASDDVAELTGLPELTVTGLPADDARELLRSALPGPVDEQVLDRIVAETQGNPLALLEVSRGFTSTLAGSFGLPDGSALPVRLEESYRRQLALLPSGTRGLLLVAAAEPVGDPVLVWRAAERLGIGGEAAAPAAEAGLVEIDARVRFRHPLVRSAVYRAASPEDRQGAHRALAAATDPEVDPDRRAWHAAQAACEPVEDVAAELERLAHRAQGRGGVAAAAAFLERATHLTSDSARRSVRALAAAQAKLEAGAPGAASGLLATAEMGSLDELQRARLERMRAQIAFARNRGSDAPPLLLDAAVRLSPLDARQARETYLEALAAAVYAGRTNSGRGVTEVAEAALAAPPPSSPPRPLDLLLDGLAMRYAEGYAAGLPMLRRALHAFRHDREHDEENGRWLWLACLVAQDICDDETWHALATQQVRVARGVGALKVLPIALTYRAAVHVQAGELTAASTLIEESDSITAATGICSLRSSSLMLAAWRGREAQTVELIEAGVQHATRRGEGRGITLCEYVTAVLHNGLGRYPAALVAAQQACAHDDLGLLSWALSELVEAGVRSGRSELAADALRRLCERTRASGTEWALGIEARSCALLSDGRDADNLYQDAIDRLARCRITVQLARANLVYGEWLRRKGRRADARERLRTAHELFTEMEIEAFAQRAARELSATGEQPRSAADPVNSLLTGQERQIAQLAGKGLSNPEIGARLFISPRTVEWHLHKIFAKLNVTSRKQLRG</sequence>
<evidence type="ECO:0000259" key="3">
    <source>
        <dbReference type="PROSITE" id="PS50043"/>
    </source>
</evidence>